<protein>
    <submittedName>
        <fullName evidence="1">Uncharacterized protein</fullName>
    </submittedName>
</protein>
<organism evidence="1 2">
    <name type="scientific">Cinara cedri</name>
    <dbReference type="NCBI Taxonomy" id="506608"/>
    <lineage>
        <taxon>Eukaryota</taxon>
        <taxon>Metazoa</taxon>
        <taxon>Ecdysozoa</taxon>
        <taxon>Arthropoda</taxon>
        <taxon>Hexapoda</taxon>
        <taxon>Insecta</taxon>
        <taxon>Pterygota</taxon>
        <taxon>Neoptera</taxon>
        <taxon>Paraneoptera</taxon>
        <taxon>Hemiptera</taxon>
        <taxon>Sternorrhyncha</taxon>
        <taxon>Aphidomorpha</taxon>
        <taxon>Aphidoidea</taxon>
        <taxon>Aphididae</taxon>
        <taxon>Lachninae</taxon>
        <taxon>Cinara</taxon>
    </lineage>
</organism>
<dbReference type="AlphaFoldDB" id="A0A5E4NB92"/>
<sequence>MESDEEEFVVIALCWSYKKKNRKLLPKSNKRDNTNNLICRSNENVSRRLCVHLLAVHVILSTPVARLDRVVKVASSRNHVGVTEVN</sequence>
<dbReference type="EMBL" id="CABPRJ010001937">
    <property type="protein sequence ID" value="VVC42111.1"/>
    <property type="molecule type" value="Genomic_DNA"/>
</dbReference>
<name>A0A5E4NB92_9HEMI</name>
<keyword evidence="2" id="KW-1185">Reference proteome</keyword>
<proteinExistence type="predicted"/>
<gene>
    <name evidence="1" type="ORF">CINCED_3A012126</name>
</gene>
<evidence type="ECO:0000313" key="1">
    <source>
        <dbReference type="EMBL" id="VVC42111.1"/>
    </source>
</evidence>
<reference evidence="1 2" key="1">
    <citation type="submission" date="2019-08" db="EMBL/GenBank/DDBJ databases">
        <authorList>
            <person name="Alioto T."/>
            <person name="Alioto T."/>
            <person name="Gomez Garrido J."/>
        </authorList>
    </citation>
    <scope>NUCLEOTIDE SEQUENCE [LARGE SCALE GENOMIC DNA]</scope>
</reference>
<evidence type="ECO:0000313" key="2">
    <source>
        <dbReference type="Proteomes" id="UP000325440"/>
    </source>
</evidence>
<accession>A0A5E4NB92</accession>
<dbReference type="Proteomes" id="UP000325440">
    <property type="component" value="Unassembled WGS sequence"/>
</dbReference>